<dbReference type="OrthoDB" id="6479960at2759"/>
<name>A0A922I144_DERFA</name>
<protein>
    <recommendedName>
        <fullName evidence="4">Defensin-like protein</fullName>
    </recommendedName>
</protein>
<evidence type="ECO:0000313" key="2">
    <source>
        <dbReference type="EMBL" id="KAH9511936.1"/>
    </source>
</evidence>
<accession>A0A922I144</accession>
<reference evidence="2" key="1">
    <citation type="submission" date="2013-05" db="EMBL/GenBank/DDBJ databases">
        <authorList>
            <person name="Yim A.K.Y."/>
            <person name="Chan T.F."/>
            <person name="Ji K.M."/>
            <person name="Liu X.Y."/>
            <person name="Zhou J.W."/>
            <person name="Li R.Q."/>
            <person name="Yang K.Y."/>
            <person name="Li J."/>
            <person name="Li M."/>
            <person name="Law P.T.W."/>
            <person name="Wu Y.L."/>
            <person name="Cai Z.L."/>
            <person name="Qin H."/>
            <person name="Bao Y."/>
            <person name="Leung R.K.K."/>
            <person name="Ng P.K.S."/>
            <person name="Zou J."/>
            <person name="Zhong X.J."/>
            <person name="Ran P.X."/>
            <person name="Zhong N.S."/>
            <person name="Liu Z.G."/>
            <person name="Tsui S.K.W."/>
        </authorList>
    </citation>
    <scope>NUCLEOTIDE SEQUENCE</scope>
    <source>
        <strain evidence="2">Derf</strain>
        <tissue evidence="2">Whole organism</tissue>
    </source>
</reference>
<feature type="signal peptide" evidence="1">
    <location>
        <begin position="1"/>
        <end position="26"/>
    </location>
</feature>
<dbReference type="Proteomes" id="UP000790347">
    <property type="component" value="Unassembled WGS sequence"/>
</dbReference>
<comment type="caution">
    <text evidence="2">The sequence shown here is derived from an EMBL/GenBank/DDBJ whole genome shotgun (WGS) entry which is preliminary data.</text>
</comment>
<gene>
    <name evidence="2" type="ORF">DERF_010359</name>
</gene>
<proteinExistence type="predicted"/>
<feature type="chain" id="PRO_5037772089" description="Defensin-like protein" evidence="1">
    <location>
        <begin position="27"/>
        <end position="149"/>
    </location>
</feature>
<organism evidence="2 3">
    <name type="scientific">Dermatophagoides farinae</name>
    <name type="common">American house dust mite</name>
    <dbReference type="NCBI Taxonomy" id="6954"/>
    <lineage>
        <taxon>Eukaryota</taxon>
        <taxon>Metazoa</taxon>
        <taxon>Ecdysozoa</taxon>
        <taxon>Arthropoda</taxon>
        <taxon>Chelicerata</taxon>
        <taxon>Arachnida</taxon>
        <taxon>Acari</taxon>
        <taxon>Acariformes</taxon>
        <taxon>Sarcoptiformes</taxon>
        <taxon>Astigmata</taxon>
        <taxon>Psoroptidia</taxon>
        <taxon>Analgoidea</taxon>
        <taxon>Pyroglyphidae</taxon>
        <taxon>Dermatophagoidinae</taxon>
        <taxon>Dermatophagoides</taxon>
    </lineage>
</organism>
<keyword evidence="1" id="KW-0732">Signal</keyword>
<evidence type="ECO:0008006" key="4">
    <source>
        <dbReference type="Google" id="ProtNLM"/>
    </source>
</evidence>
<evidence type="ECO:0000313" key="3">
    <source>
        <dbReference type="Proteomes" id="UP000790347"/>
    </source>
</evidence>
<keyword evidence="3" id="KW-1185">Reference proteome</keyword>
<dbReference type="EMBL" id="ASGP02000004">
    <property type="protein sequence ID" value="KAH9511936.1"/>
    <property type="molecule type" value="Genomic_DNA"/>
</dbReference>
<reference evidence="2" key="2">
    <citation type="journal article" date="2022" name="Res Sq">
        <title>Comparative Genomics Reveals Insights into the Divergent Evolution of Astigmatic Mites and Household Pest Adaptations.</title>
        <authorList>
            <person name="Xiong Q."/>
            <person name="Wan A.T.-Y."/>
            <person name="Liu X.-Y."/>
            <person name="Fung C.S.-H."/>
            <person name="Xiao X."/>
            <person name="Malainual N."/>
            <person name="Hou J."/>
            <person name="Wang L."/>
            <person name="Wang M."/>
            <person name="Yang K."/>
            <person name="Cui Y."/>
            <person name="Leung E."/>
            <person name="Nong W."/>
            <person name="Shin S.-K."/>
            <person name="Au S."/>
            <person name="Jeong K.Y."/>
            <person name="Chew F.T."/>
            <person name="Hui J."/>
            <person name="Leung T.F."/>
            <person name="Tungtrongchitr A."/>
            <person name="Zhong N."/>
            <person name="Liu Z."/>
            <person name="Tsui S."/>
        </authorList>
    </citation>
    <scope>NUCLEOTIDE SEQUENCE</scope>
    <source>
        <strain evidence="2">Derf</strain>
        <tissue evidence="2">Whole organism</tissue>
    </source>
</reference>
<evidence type="ECO:0000256" key="1">
    <source>
        <dbReference type="SAM" id="SignalP"/>
    </source>
</evidence>
<sequence>MAFHKIIFINPAFIIASLFMLEMAQAIQEYRACENSFQCTTFCNNKGFNDRVCKTVTVDESPNIDGTALVNRRVCLCSESKEEGGGNSATGEYFNYWFSPGHECIRNGSDKQCKEYCKRIRIDPEVCQCRLSSCKFPKKYLNVPQALGH</sequence>
<dbReference type="AlphaFoldDB" id="A0A922I144"/>